<reference evidence="2" key="1">
    <citation type="journal article" date="2023" name="G3 (Bethesda)">
        <title>Genome assembly and association tests identify interacting loci associated with vigor, precocity, and sex in interspecific pistachio rootstocks.</title>
        <authorList>
            <person name="Palmer W."/>
            <person name="Jacygrad E."/>
            <person name="Sagayaradj S."/>
            <person name="Cavanaugh K."/>
            <person name="Han R."/>
            <person name="Bertier L."/>
            <person name="Beede B."/>
            <person name="Kafkas S."/>
            <person name="Golino D."/>
            <person name="Preece J."/>
            <person name="Michelmore R."/>
        </authorList>
    </citation>
    <scope>NUCLEOTIDE SEQUENCE [LARGE SCALE GENOMIC DNA]</scope>
</reference>
<evidence type="ECO:0000313" key="1">
    <source>
        <dbReference type="EMBL" id="KAJ0085756.1"/>
    </source>
</evidence>
<proteinExistence type="predicted"/>
<gene>
    <name evidence="1" type="ORF">Patl1_07129</name>
</gene>
<protein>
    <submittedName>
        <fullName evidence="1">Uncharacterized protein</fullName>
    </submittedName>
</protein>
<evidence type="ECO:0000313" key="2">
    <source>
        <dbReference type="Proteomes" id="UP001164250"/>
    </source>
</evidence>
<dbReference type="Proteomes" id="UP001164250">
    <property type="component" value="Chromosome 10"/>
</dbReference>
<sequence length="39" mass="4266">MTNSSEQQYFDATSRGLAKIIPSLSMIPIEILARTVIGI</sequence>
<accession>A0ACC1AI32</accession>
<dbReference type="EMBL" id="CM047906">
    <property type="protein sequence ID" value="KAJ0085756.1"/>
    <property type="molecule type" value="Genomic_DNA"/>
</dbReference>
<comment type="caution">
    <text evidence="1">The sequence shown here is derived from an EMBL/GenBank/DDBJ whole genome shotgun (WGS) entry which is preliminary data.</text>
</comment>
<name>A0ACC1AI32_9ROSI</name>
<keyword evidence="2" id="KW-1185">Reference proteome</keyword>
<organism evidence="1 2">
    <name type="scientific">Pistacia atlantica</name>
    <dbReference type="NCBI Taxonomy" id="434234"/>
    <lineage>
        <taxon>Eukaryota</taxon>
        <taxon>Viridiplantae</taxon>
        <taxon>Streptophyta</taxon>
        <taxon>Embryophyta</taxon>
        <taxon>Tracheophyta</taxon>
        <taxon>Spermatophyta</taxon>
        <taxon>Magnoliopsida</taxon>
        <taxon>eudicotyledons</taxon>
        <taxon>Gunneridae</taxon>
        <taxon>Pentapetalae</taxon>
        <taxon>rosids</taxon>
        <taxon>malvids</taxon>
        <taxon>Sapindales</taxon>
        <taxon>Anacardiaceae</taxon>
        <taxon>Pistacia</taxon>
    </lineage>
</organism>